<evidence type="ECO:0000313" key="3">
    <source>
        <dbReference type="RefSeq" id="XP_042607829.1"/>
    </source>
</evidence>
<dbReference type="Pfam" id="PF18804">
    <property type="entry name" value="CxC3"/>
    <property type="match status" value="1"/>
</dbReference>
<keyword evidence="1" id="KW-1133">Transmembrane helix</keyword>
<proteinExistence type="predicted"/>
<dbReference type="GeneID" id="122142195"/>
<keyword evidence="1" id="KW-0472">Membrane</keyword>
<evidence type="ECO:0000259" key="2">
    <source>
        <dbReference type="Pfam" id="PF18804"/>
    </source>
</evidence>
<organism evidence="3">
    <name type="scientific">Cyprinus carpio</name>
    <name type="common">Common carp</name>
    <dbReference type="NCBI Taxonomy" id="7962"/>
    <lineage>
        <taxon>Eukaryota</taxon>
        <taxon>Metazoa</taxon>
        <taxon>Chordata</taxon>
        <taxon>Craniata</taxon>
        <taxon>Vertebrata</taxon>
        <taxon>Euteleostomi</taxon>
        <taxon>Actinopterygii</taxon>
        <taxon>Neopterygii</taxon>
        <taxon>Teleostei</taxon>
        <taxon>Ostariophysi</taxon>
        <taxon>Cypriniformes</taxon>
        <taxon>Cyprinidae</taxon>
        <taxon>Cyprininae</taxon>
        <taxon>Cyprinus</taxon>
    </lineage>
</organism>
<sequence>MAETICGCLRVLSSVIAGQSIVVVTMNGRYDLRLPQIRCKACEATWIPAVDDLIHNDYWPATSHYSTVYATDVLFSFEEMKVTAPGMSSQAFLRMLDQRTVRVGRSGNITADSFQKSFLEWEAVRFEVDKLCQEDHFDCPACSPDMLAVSVDGNHKHYRFKSAARSLEEVSVEGNGQQRVKRLRSPQEKRTRRAWNSLYVVMVFSFVPSIYSVDLSTKRKAFDIVMAVRRLEEEKRILIAEMNKHWKSLCTRADTLK</sequence>
<gene>
    <name evidence="3" type="primary">LOC122142195</name>
</gene>
<dbReference type="InterPro" id="IPR040564">
    <property type="entry name" value="CxC3-like"/>
</dbReference>
<keyword evidence="1" id="KW-0812">Transmembrane</keyword>
<feature type="domain" description="CxC3 like cysteine cluster" evidence="2">
    <location>
        <begin position="8"/>
        <end position="97"/>
    </location>
</feature>
<reference evidence="3" key="1">
    <citation type="submission" date="2025-08" db="UniProtKB">
        <authorList>
            <consortium name="RefSeq"/>
        </authorList>
    </citation>
    <scope>IDENTIFICATION</scope>
    <source>
        <tissue evidence="3">Muscle</tissue>
    </source>
</reference>
<accession>A0A9Q9XTR9</accession>
<dbReference type="RefSeq" id="XP_042607829.1">
    <property type="nucleotide sequence ID" value="XM_042751895.1"/>
</dbReference>
<dbReference type="KEGG" id="ccar:122142195"/>
<dbReference type="OrthoDB" id="8872203at2759"/>
<evidence type="ECO:0000256" key="1">
    <source>
        <dbReference type="SAM" id="Phobius"/>
    </source>
</evidence>
<protein>
    <submittedName>
        <fullName evidence="3">Uncharacterized protein LOC122142195</fullName>
    </submittedName>
</protein>
<dbReference type="AlphaFoldDB" id="A0A9Q9XTR9"/>
<name>A0A9Q9XTR9_CYPCA</name>
<dbReference type="Proteomes" id="UP001155660">
    <property type="component" value="Chromosome B24"/>
</dbReference>
<feature type="transmembrane region" description="Helical" evidence="1">
    <location>
        <begin position="194"/>
        <end position="213"/>
    </location>
</feature>